<gene>
    <name evidence="1" type="ORF">CH341_29080</name>
</gene>
<protein>
    <submittedName>
        <fullName evidence="1">Uncharacterized protein</fullName>
    </submittedName>
</protein>
<evidence type="ECO:0000313" key="1">
    <source>
        <dbReference type="EMBL" id="RAI37768.1"/>
    </source>
</evidence>
<evidence type="ECO:0000313" key="2">
    <source>
        <dbReference type="Proteomes" id="UP000249130"/>
    </source>
</evidence>
<organism evidence="1 2">
    <name type="scientific">Rhodoplanes roseus</name>
    <dbReference type="NCBI Taxonomy" id="29409"/>
    <lineage>
        <taxon>Bacteria</taxon>
        <taxon>Pseudomonadati</taxon>
        <taxon>Pseudomonadota</taxon>
        <taxon>Alphaproteobacteria</taxon>
        <taxon>Hyphomicrobiales</taxon>
        <taxon>Nitrobacteraceae</taxon>
        <taxon>Rhodoplanes</taxon>
    </lineage>
</organism>
<accession>A0A327KR05</accession>
<dbReference type="EMBL" id="NPEX01000415">
    <property type="protein sequence ID" value="RAI37768.1"/>
    <property type="molecule type" value="Genomic_DNA"/>
</dbReference>
<sequence>MKHLLAVLLGLLAILTWTFGGTVIELESYREANSQGLCHVVGVDYSADGQARQVREQCLAAAKSSTGPFGHILHALHLR</sequence>
<comment type="caution">
    <text evidence="1">The sequence shown here is derived from an EMBL/GenBank/DDBJ whole genome shotgun (WGS) entry which is preliminary data.</text>
</comment>
<dbReference type="AlphaFoldDB" id="A0A327KR05"/>
<dbReference type="OrthoDB" id="9905467at2"/>
<proteinExistence type="predicted"/>
<name>A0A327KR05_9BRAD</name>
<dbReference type="Proteomes" id="UP000249130">
    <property type="component" value="Unassembled WGS sequence"/>
</dbReference>
<dbReference type="RefSeq" id="WP_111422831.1">
    <property type="nucleotide sequence ID" value="NZ_NPEX01000415.1"/>
</dbReference>
<keyword evidence="2" id="KW-1185">Reference proteome</keyword>
<reference evidence="1 2" key="1">
    <citation type="submission" date="2017-07" db="EMBL/GenBank/DDBJ databases">
        <title>Draft Genome Sequences of Select Purple Nonsulfur Bacteria.</title>
        <authorList>
            <person name="Lasarre B."/>
            <person name="Mckinlay J.B."/>
        </authorList>
    </citation>
    <scope>NUCLEOTIDE SEQUENCE [LARGE SCALE GENOMIC DNA]</scope>
    <source>
        <strain evidence="1 2">DSM 5909</strain>
    </source>
</reference>